<evidence type="ECO:0000256" key="6">
    <source>
        <dbReference type="SAM" id="MobiDB-lite"/>
    </source>
</evidence>
<protein>
    <recommendedName>
        <fullName evidence="5">Ribosome assembly factor mrt4</fullName>
    </recommendedName>
</protein>
<dbReference type="GO" id="GO:0005730">
    <property type="term" value="C:nucleolus"/>
    <property type="evidence" value="ECO:0007669"/>
    <property type="project" value="UniProtKB-SubCell"/>
</dbReference>
<dbReference type="InterPro" id="IPR043164">
    <property type="entry name" value="Ribosomal_uL10-like_insert_sf"/>
</dbReference>
<dbReference type="InterPro" id="IPR001790">
    <property type="entry name" value="Ribosomal_uL10"/>
</dbReference>
<dbReference type="Pfam" id="PF17777">
    <property type="entry name" value="RL10P_insert"/>
    <property type="match status" value="1"/>
</dbReference>
<keyword evidence="3 5" id="KW-0963">Cytoplasm</keyword>
<dbReference type="GO" id="GO:0006364">
    <property type="term" value="P:rRNA processing"/>
    <property type="evidence" value="ECO:0007669"/>
    <property type="project" value="TreeGrafter"/>
</dbReference>
<dbReference type="CDD" id="cd05796">
    <property type="entry name" value="Ribosomal_P0_like"/>
    <property type="match status" value="1"/>
</dbReference>
<dbReference type="InterPro" id="IPR033867">
    <property type="entry name" value="Mrt4"/>
</dbReference>
<comment type="subcellular location">
    <subcellularLocation>
        <location evidence="5">Cytoplasm</location>
    </subcellularLocation>
    <subcellularLocation>
        <location evidence="5">Nucleus</location>
        <location evidence="5">Nucleolus</location>
    </subcellularLocation>
</comment>
<dbReference type="GO" id="GO:0000956">
    <property type="term" value="P:nuclear-transcribed mRNA catabolic process"/>
    <property type="evidence" value="ECO:0007669"/>
    <property type="project" value="TreeGrafter"/>
</dbReference>
<dbReference type="PANTHER" id="PTHR45841">
    <property type="entry name" value="MRNA TURNOVER PROTEIN 4 MRTO4"/>
    <property type="match status" value="1"/>
</dbReference>
<dbReference type="EMBL" id="HBKQ01012931">
    <property type="protein sequence ID" value="CAE2222372.1"/>
    <property type="molecule type" value="Transcribed_RNA"/>
</dbReference>
<comment type="function">
    <text evidence="1 5">Component of the ribosome assembly machinery. Nuclear paralog of the ribosomal protein P0, it binds pre-60S subunits at an early stage of assembly in the nucleolus, and is replaced by P0 in cytoplasmic pre-60S subunits and mature 80S ribosomes.</text>
</comment>
<dbReference type="Pfam" id="PF00466">
    <property type="entry name" value="Ribosomal_L10"/>
    <property type="match status" value="2"/>
</dbReference>
<dbReference type="GO" id="GO:0005737">
    <property type="term" value="C:cytoplasm"/>
    <property type="evidence" value="ECO:0007669"/>
    <property type="project" value="UniProtKB-SubCell"/>
</dbReference>
<dbReference type="InterPro" id="IPR043141">
    <property type="entry name" value="Ribosomal_uL10-like_sf"/>
</dbReference>
<feature type="domain" description="Large ribosomal subunit protein uL10-like insertion" evidence="7">
    <location>
        <begin position="152"/>
        <end position="225"/>
    </location>
</feature>
<proteinExistence type="inferred from homology"/>
<dbReference type="AlphaFoldDB" id="A0A7S4I945"/>
<evidence type="ECO:0000256" key="1">
    <source>
        <dbReference type="ARBA" id="ARBA00004046"/>
    </source>
</evidence>
<evidence type="ECO:0000256" key="2">
    <source>
        <dbReference type="ARBA" id="ARBA00008889"/>
    </source>
</evidence>
<evidence type="ECO:0000313" key="8">
    <source>
        <dbReference type="EMBL" id="CAE2222372.1"/>
    </source>
</evidence>
<dbReference type="InterPro" id="IPR040637">
    <property type="entry name" value="Ribosomal_uL10-like_insert"/>
</dbReference>
<dbReference type="GO" id="GO:0003723">
    <property type="term" value="F:RNA binding"/>
    <property type="evidence" value="ECO:0007669"/>
    <property type="project" value="TreeGrafter"/>
</dbReference>
<dbReference type="SUPFAM" id="SSF160369">
    <property type="entry name" value="Ribosomal protein L10-like"/>
    <property type="match status" value="1"/>
</dbReference>
<comment type="similarity">
    <text evidence="2 5">Belongs to the universal ribosomal protein uL10 family.</text>
</comment>
<evidence type="ECO:0000256" key="5">
    <source>
        <dbReference type="RuleBase" id="RU364039"/>
    </source>
</evidence>
<evidence type="ECO:0000256" key="4">
    <source>
        <dbReference type="ARBA" id="ARBA00023242"/>
    </source>
</evidence>
<dbReference type="Gene3D" id="3.90.105.20">
    <property type="match status" value="1"/>
</dbReference>
<dbReference type="GO" id="GO:0000027">
    <property type="term" value="P:ribosomal large subunit assembly"/>
    <property type="evidence" value="ECO:0007669"/>
    <property type="project" value="InterPro"/>
</dbReference>
<sequence>MPRSKRSTLVHLTQTSKKTREHKSAVVTDVRAAIDDHSSLYLFSYENMRSNKFKNVRAHFRDTDSEHSGGGAPDTMDEDGGETKKKASQSRIFLGKNKLLQLALGRTPEDEYADNLRRVSKLTTGSVGLLLTSRPRSDVEGYFAQLRDDDFARAGSIAPRTVSVSSTEVLNHPVSMVEQFRKLGMPVEVNNGRVVLVGGKESWTVCKEGQPLSAEACKILTHFGVKLAEFRVELVCRWSREEGEFEMLR</sequence>
<name>A0A7S4I945_9STRA</name>
<reference evidence="8" key="1">
    <citation type="submission" date="2021-01" db="EMBL/GenBank/DDBJ databases">
        <authorList>
            <person name="Corre E."/>
            <person name="Pelletier E."/>
            <person name="Niang G."/>
            <person name="Scheremetjew M."/>
            <person name="Finn R."/>
            <person name="Kale V."/>
            <person name="Holt S."/>
            <person name="Cochrane G."/>
            <person name="Meng A."/>
            <person name="Brown T."/>
            <person name="Cohen L."/>
        </authorList>
    </citation>
    <scope>NUCLEOTIDE SEQUENCE</scope>
    <source>
        <strain evidence="8">Isolate 1302-5</strain>
    </source>
</reference>
<keyword evidence="5" id="KW-0690">Ribosome biogenesis</keyword>
<dbReference type="InterPro" id="IPR051742">
    <property type="entry name" value="Ribosome_Assembly_uL10"/>
</dbReference>
<evidence type="ECO:0000259" key="7">
    <source>
        <dbReference type="Pfam" id="PF17777"/>
    </source>
</evidence>
<keyword evidence="4 5" id="KW-0539">Nucleus</keyword>
<organism evidence="8">
    <name type="scientific">Odontella aurita</name>
    <dbReference type="NCBI Taxonomy" id="265563"/>
    <lineage>
        <taxon>Eukaryota</taxon>
        <taxon>Sar</taxon>
        <taxon>Stramenopiles</taxon>
        <taxon>Ochrophyta</taxon>
        <taxon>Bacillariophyta</taxon>
        <taxon>Mediophyceae</taxon>
        <taxon>Biddulphiophycidae</taxon>
        <taxon>Eupodiscales</taxon>
        <taxon>Odontellaceae</taxon>
        <taxon>Odontella</taxon>
    </lineage>
</organism>
<comment type="subunit">
    <text evidence="5">Associates with the pre-60S ribosomal particle.</text>
</comment>
<dbReference type="Gene3D" id="3.30.70.1730">
    <property type="match status" value="2"/>
</dbReference>
<evidence type="ECO:0000256" key="3">
    <source>
        <dbReference type="ARBA" id="ARBA00022490"/>
    </source>
</evidence>
<feature type="region of interest" description="Disordered" evidence="6">
    <location>
        <begin position="61"/>
        <end position="89"/>
    </location>
</feature>
<dbReference type="PANTHER" id="PTHR45841:SF1">
    <property type="entry name" value="MRNA TURNOVER PROTEIN 4 HOMOLOG"/>
    <property type="match status" value="1"/>
</dbReference>
<gene>
    <name evidence="8" type="ORF">OAUR00152_LOCUS8854</name>
</gene>
<dbReference type="GO" id="GO:0030687">
    <property type="term" value="C:preribosome, large subunit precursor"/>
    <property type="evidence" value="ECO:0007669"/>
    <property type="project" value="TreeGrafter"/>
</dbReference>
<accession>A0A7S4I945</accession>